<evidence type="ECO:0000313" key="9">
    <source>
        <dbReference type="Proteomes" id="UP000004386"/>
    </source>
</evidence>
<accession>C4WG07</accession>
<keyword evidence="3" id="KW-0378">Hydrolase</keyword>
<dbReference type="GO" id="GO:0046872">
    <property type="term" value="F:metal ion binding"/>
    <property type="evidence" value="ECO:0007669"/>
    <property type="project" value="UniProtKB-KW"/>
</dbReference>
<name>C4WG07_9HYPH</name>
<keyword evidence="6" id="KW-0694">RNA-binding</keyword>
<keyword evidence="1" id="KW-0540">Nuclease</keyword>
<feature type="domain" description="Metallo-beta-lactamase" evidence="7">
    <location>
        <begin position="50"/>
        <end position="247"/>
    </location>
</feature>
<evidence type="ECO:0000256" key="5">
    <source>
        <dbReference type="ARBA" id="ARBA00022839"/>
    </source>
</evidence>
<dbReference type="InterPro" id="IPR001279">
    <property type="entry name" value="Metallo-B-lactamas"/>
</dbReference>
<dbReference type="GO" id="GO:0004527">
    <property type="term" value="F:exonuclease activity"/>
    <property type="evidence" value="ECO:0007669"/>
    <property type="project" value="UniProtKB-KW"/>
</dbReference>
<evidence type="ECO:0000256" key="4">
    <source>
        <dbReference type="ARBA" id="ARBA00022833"/>
    </source>
</evidence>
<keyword evidence="5" id="KW-0269">Exonuclease</keyword>
<dbReference type="Gene3D" id="3.60.15.10">
    <property type="entry name" value="Ribonuclease Z/Hydroxyacylglutathione hydrolase-like"/>
    <property type="match status" value="1"/>
</dbReference>
<dbReference type="PANTHER" id="PTHR43694">
    <property type="entry name" value="RIBONUCLEASE J"/>
    <property type="match status" value="1"/>
</dbReference>
<dbReference type="GO" id="GO:0003723">
    <property type="term" value="F:RNA binding"/>
    <property type="evidence" value="ECO:0007669"/>
    <property type="project" value="UniProtKB-KW"/>
</dbReference>
<evidence type="ECO:0000259" key="7">
    <source>
        <dbReference type="SMART" id="SM00849"/>
    </source>
</evidence>
<gene>
    <name evidence="8" type="ORF">OINT_1000918</name>
</gene>
<comment type="caution">
    <text evidence="8">The sequence shown here is derived from an EMBL/GenBank/DDBJ whole genome shotgun (WGS) entry which is preliminary data.</text>
</comment>
<evidence type="ECO:0000256" key="2">
    <source>
        <dbReference type="ARBA" id="ARBA00022723"/>
    </source>
</evidence>
<dbReference type="CDD" id="cd07714">
    <property type="entry name" value="RNaseJ_MBL-fold"/>
    <property type="match status" value="1"/>
</dbReference>
<dbReference type="InterPro" id="IPR036866">
    <property type="entry name" value="RibonucZ/Hydroxyglut_hydro"/>
</dbReference>
<evidence type="ECO:0000313" key="8">
    <source>
        <dbReference type="EMBL" id="EEQ95536.1"/>
    </source>
</evidence>
<dbReference type="SMART" id="SM00849">
    <property type="entry name" value="Lactamase_B"/>
    <property type="match status" value="1"/>
</dbReference>
<protein>
    <submittedName>
        <fullName evidence="8">Beta-lactamase domain-containing protein</fullName>
    </submittedName>
</protein>
<dbReference type="Proteomes" id="UP000004386">
    <property type="component" value="Unassembled WGS sequence"/>
</dbReference>
<dbReference type="InterPro" id="IPR011108">
    <property type="entry name" value="RMMBL"/>
</dbReference>
<dbReference type="InterPro" id="IPR042173">
    <property type="entry name" value="RNase_J_2"/>
</dbReference>
<dbReference type="Pfam" id="PF17770">
    <property type="entry name" value="RNase_J_C"/>
    <property type="match status" value="1"/>
</dbReference>
<dbReference type="PANTHER" id="PTHR43694:SF1">
    <property type="entry name" value="RIBONUCLEASE J"/>
    <property type="match status" value="1"/>
</dbReference>
<dbReference type="Pfam" id="PF22505">
    <property type="entry name" value="RNase_J_b_CASP"/>
    <property type="match status" value="1"/>
</dbReference>
<keyword evidence="4" id="KW-0862">Zinc</keyword>
<dbReference type="SUPFAM" id="SSF56281">
    <property type="entry name" value="Metallo-hydrolase/oxidoreductase"/>
    <property type="match status" value="1"/>
</dbReference>
<dbReference type="InterPro" id="IPR041636">
    <property type="entry name" value="RNase_J_C"/>
</dbReference>
<organism evidence="8 9">
    <name type="scientific">Brucella intermedia LMG 3301</name>
    <dbReference type="NCBI Taxonomy" id="641118"/>
    <lineage>
        <taxon>Bacteria</taxon>
        <taxon>Pseudomonadati</taxon>
        <taxon>Pseudomonadota</taxon>
        <taxon>Alphaproteobacteria</taxon>
        <taxon>Hyphomicrobiales</taxon>
        <taxon>Brucellaceae</taxon>
        <taxon>Brucella/Ochrobactrum group</taxon>
        <taxon>Brucella</taxon>
    </lineage>
</organism>
<keyword evidence="2" id="KW-0479">Metal-binding</keyword>
<dbReference type="EMBL" id="ACQA01000001">
    <property type="protein sequence ID" value="EEQ95536.1"/>
    <property type="molecule type" value="Genomic_DNA"/>
</dbReference>
<reference evidence="8 9" key="1">
    <citation type="submission" date="2009-05" db="EMBL/GenBank/DDBJ databases">
        <authorList>
            <person name="Setubal J.C."/>
            <person name="Boyle S."/>
            <person name="Crasta O.R."/>
            <person name="Gillespie J.J."/>
            <person name="Kenyon R.W."/>
            <person name="Lu J."/>
            <person name="Mane S."/>
            <person name="Nagrani S."/>
            <person name="Shallom J.M."/>
            <person name="Shallom S."/>
            <person name="Shukla M."/>
            <person name="Snyder E.E."/>
            <person name="Sobral B.W."/>
            <person name="Wattam A.R."/>
            <person name="Will R."/>
            <person name="Williams K."/>
            <person name="Yoo H."/>
            <person name="Munk C."/>
            <person name="Tapia R."/>
            <person name="Green L."/>
            <person name="Rogers Y."/>
            <person name="Detter J.C."/>
            <person name="Bruce D."/>
            <person name="Brettin T.S."/>
            <person name="Tsolis R."/>
        </authorList>
    </citation>
    <scope>NUCLEOTIDE SEQUENCE [LARGE SCALE GENOMIC DNA]</scope>
    <source>
        <strain evidence="8 9">LMG 3301</strain>
    </source>
</reference>
<dbReference type="Gene3D" id="3.10.20.580">
    <property type="match status" value="1"/>
</dbReference>
<evidence type="ECO:0000256" key="3">
    <source>
        <dbReference type="ARBA" id="ARBA00022801"/>
    </source>
</evidence>
<evidence type="ECO:0000256" key="6">
    <source>
        <dbReference type="ARBA" id="ARBA00022884"/>
    </source>
</evidence>
<dbReference type="Pfam" id="PF07521">
    <property type="entry name" value="RMMBL"/>
    <property type="match status" value="1"/>
</dbReference>
<dbReference type="HOGENOM" id="CLU_008727_3_3_5"/>
<dbReference type="AlphaFoldDB" id="C4WG07"/>
<dbReference type="InterPro" id="IPR055132">
    <property type="entry name" value="RNase_J_b_CASP"/>
</dbReference>
<dbReference type="Gene3D" id="3.40.50.10710">
    <property type="entry name" value="Metallo-hydrolase/oxidoreductase"/>
    <property type="match status" value="1"/>
</dbReference>
<dbReference type="Pfam" id="PF12706">
    <property type="entry name" value="Lactamase_B_2"/>
    <property type="match status" value="1"/>
</dbReference>
<sequence>MSCQGCNRTTLGSVGAARPLDSHRGNFMARSNTTELVFLPLGGVGEIGMNLAMYGFGPADNREWLVVDMGVSFAGPEQPGADLILPDIRYLEAEKHNLRGIVITHAHEDHFGALLDLWPHLKVPVYATPFTAGLLEAKRQSEDGAPDIPITIYKAGEKFEVGPFKIEAVAVTHSIPEPVSLALTTPLGTVVHTGDWKMDPEPSLGPVIDEARFRAIGDAGVLALICDSTNALREGESPSERQVGESLRELIENARGRVAITTFSSNVGRIRSITEAARDAGRQVLVVGRSMKRAISVATELGYMEGLPEYLSEEDYGYIPRENVVMILTGSQGEPRAALAKLARDEMRSLALTAGDTVIYSSRAIPGNEKAILDIKNRLIDRGIKIIGDEDALVHVSGHPRRSELRRMYSWVRPQILVPVHGEAAHLVAQGSLGAMEGIEQVAQVRDGDMLRLAPGKAEIIDEAPVGRIYKDGKLIGDEEEIGMVERRKLAYVGHVAVSVLLDREHKIIDEPDLVTFGVPEENAQGDLLEDILLDAAIEAIDSIPRVRRKDIELVRESVRRAVRAAANEAWGKKPVVTVFVNRIR</sequence>
<evidence type="ECO:0000256" key="1">
    <source>
        <dbReference type="ARBA" id="ARBA00022722"/>
    </source>
</evidence>
<proteinExistence type="predicted"/>